<dbReference type="InterPro" id="IPR001447">
    <property type="entry name" value="Arylamine_N-AcTrfase"/>
</dbReference>
<sequence>MADGWPLDPWVQQKLSPEQTEQYLDRLALPRTLISEPPSLDLLTRVLVSHLEQVAKDTTPLHVPEEQWDGPSTPIRLSSAFTNMPESTGAFDRVVLQRKGAFCFAINAVFAALLRSLGFRVSELAGRTFKDLGHDPDKKPEGWKWGTLTHELLVADWPGSDGRWVVDGAWGPWSCSVPIKLEDGAQTLGLNPYEGFQLRHELIPLGPTQAQPIDNAPGWTLYRFIPPPVTPLSLPITASPDMGFWSPLFHFHLLSLPLADFRLYHHFSASHELASFTAFFLVTRLLPGTGGARRSLMYADKEGLPRRAKVYTTGGTEGKGSLEGRDVEWVDMETGPMKEYLRREFGFGFP</sequence>
<dbReference type="SUPFAM" id="SSF54001">
    <property type="entry name" value="Cysteine proteinases"/>
    <property type="match status" value="1"/>
</dbReference>
<keyword evidence="3" id="KW-1185">Reference proteome</keyword>
<dbReference type="Pfam" id="PF00797">
    <property type="entry name" value="Acetyltransf_2"/>
    <property type="match status" value="1"/>
</dbReference>
<dbReference type="Proteomes" id="UP000053890">
    <property type="component" value="Unassembled WGS sequence"/>
</dbReference>
<organism evidence="2 3">
    <name type="scientific">Rhodotorula graminis (strain WP1)</name>
    <dbReference type="NCBI Taxonomy" id="578459"/>
    <lineage>
        <taxon>Eukaryota</taxon>
        <taxon>Fungi</taxon>
        <taxon>Dikarya</taxon>
        <taxon>Basidiomycota</taxon>
        <taxon>Pucciniomycotina</taxon>
        <taxon>Microbotryomycetes</taxon>
        <taxon>Sporidiobolales</taxon>
        <taxon>Sporidiobolaceae</taxon>
        <taxon>Rhodotorula</taxon>
    </lineage>
</organism>
<dbReference type="GO" id="GO:0016407">
    <property type="term" value="F:acetyltransferase activity"/>
    <property type="evidence" value="ECO:0007669"/>
    <property type="project" value="InterPro"/>
</dbReference>
<reference evidence="2 3" key="1">
    <citation type="journal article" date="2015" name="Front. Microbiol.">
        <title>Genome sequence of the plant growth promoting endophytic yeast Rhodotorula graminis WP1.</title>
        <authorList>
            <person name="Firrincieli A."/>
            <person name="Otillar R."/>
            <person name="Salamov A."/>
            <person name="Schmutz J."/>
            <person name="Khan Z."/>
            <person name="Redman R.S."/>
            <person name="Fleck N.D."/>
            <person name="Lindquist E."/>
            <person name="Grigoriev I.V."/>
            <person name="Doty S.L."/>
        </authorList>
    </citation>
    <scope>NUCLEOTIDE SEQUENCE [LARGE SCALE GENOMIC DNA]</scope>
    <source>
        <strain evidence="2 3">WP1</strain>
    </source>
</reference>
<dbReference type="OMA" id="WGTLTHE"/>
<evidence type="ECO:0000313" key="2">
    <source>
        <dbReference type="EMBL" id="KPV76096.1"/>
    </source>
</evidence>
<gene>
    <name evidence="2" type="ORF">RHOBADRAFT_53086</name>
</gene>
<proteinExistence type="inferred from homology"/>
<dbReference type="InterPro" id="IPR053710">
    <property type="entry name" value="Arylamine_NAT_domain_sf"/>
</dbReference>
<dbReference type="InterPro" id="IPR038765">
    <property type="entry name" value="Papain-like_cys_pep_sf"/>
</dbReference>
<accession>A0A194S9M2</accession>
<dbReference type="PANTHER" id="PTHR11786:SF0">
    <property type="entry name" value="ARYLAMINE N-ACETYLTRANSFERASE 4-RELATED"/>
    <property type="match status" value="1"/>
</dbReference>
<dbReference type="AlphaFoldDB" id="A0A194S9M2"/>
<dbReference type="PANTHER" id="PTHR11786">
    <property type="entry name" value="N-HYDROXYARYLAMINE O-ACETYLTRANSFERASE"/>
    <property type="match status" value="1"/>
</dbReference>
<dbReference type="RefSeq" id="XP_018272145.1">
    <property type="nucleotide sequence ID" value="XM_018416663.1"/>
</dbReference>
<protein>
    <submittedName>
        <fullName evidence="2">Uncharacterized protein</fullName>
    </submittedName>
</protein>
<evidence type="ECO:0000313" key="3">
    <source>
        <dbReference type="Proteomes" id="UP000053890"/>
    </source>
</evidence>
<dbReference type="Gene3D" id="3.30.2140.20">
    <property type="match status" value="1"/>
</dbReference>
<name>A0A194S9M2_RHOGW</name>
<dbReference type="GeneID" id="28977111"/>
<comment type="similarity">
    <text evidence="1">Belongs to the arylamine N-acetyltransferase family.</text>
</comment>
<dbReference type="OrthoDB" id="10260017at2759"/>
<evidence type="ECO:0000256" key="1">
    <source>
        <dbReference type="ARBA" id="ARBA00006547"/>
    </source>
</evidence>
<dbReference type="EMBL" id="KQ474077">
    <property type="protein sequence ID" value="KPV76096.1"/>
    <property type="molecule type" value="Genomic_DNA"/>
</dbReference>